<protein>
    <submittedName>
        <fullName evidence="2">DUF1538 domain-containing protein</fullName>
    </submittedName>
</protein>
<feature type="transmembrane region" description="Helical" evidence="1">
    <location>
        <begin position="329"/>
        <end position="349"/>
    </location>
</feature>
<dbReference type="AlphaFoldDB" id="A0A926ETJ7"/>
<organism evidence="2 3">
    <name type="scientific">Youxingia wuxianensis</name>
    <dbReference type="NCBI Taxonomy" id="2763678"/>
    <lineage>
        <taxon>Bacteria</taxon>
        <taxon>Bacillati</taxon>
        <taxon>Bacillota</taxon>
        <taxon>Clostridia</taxon>
        <taxon>Eubacteriales</taxon>
        <taxon>Oscillospiraceae</taxon>
        <taxon>Youxingia</taxon>
    </lineage>
</organism>
<dbReference type="RefSeq" id="WP_262395814.1">
    <property type="nucleotide sequence ID" value="NZ_JACRTD010000008.1"/>
</dbReference>
<dbReference type="Pfam" id="PF07556">
    <property type="entry name" value="DUF1538"/>
    <property type="match status" value="2"/>
</dbReference>
<dbReference type="Proteomes" id="UP000623678">
    <property type="component" value="Unassembled WGS sequence"/>
</dbReference>
<evidence type="ECO:0000313" key="3">
    <source>
        <dbReference type="Proteomes" id="UP000623678"/>
    </source>
</evidence>
<keyword evidence="3" id="KW-1185">Reference proteome</keyword>
<feature type="transmembrane region" description="Helical" evidence="1">
    <location>
        <begin position="394"/>
        <end position="412"/>
    </location>
</feature>
<feature type="transmembrane region" description="Helical" evidence="1">
    <location>
        <begin position="285"/>
        <end position="309"/>
    </location>
</feature>
<proteinExistence type="predicted"/>
<comment type="caution">
    <text evidence="2">The sequence shown here is derived from an EMBL/GenBank/DDBJ whole genome shotgun (WGS) entry which is preliminary data.</text>
</comment>
<dbReference type="InterPro" id="IPR011435">
    <property type="entry name" value="UmpAB"/>
</dbReference>
<reference evidence="2" key="1">
    <citation type="submission" date="2020-08" db="EMBL/GenBank/DDBJ databases">
        <title>Genome public.</title>
        <authorList>
            <person name="Liu C."/>
            <person name="Sun Q."/>
        </authorList>
    </citation>
    <scope>NUCLEOTIDE SEQUENCE</scope>
    <source>
        <strain evidence="2">NSJ-64</strain>
    </source>
</reference>
<keyword evidence="1" id="KW-1133">Transmembrane helix</keyword>
<feature type="transmembrane region" description="Helical" evidence="1">
    <location>
        <begin position="170"/>
        <end position="192"/>
    </location>
</feature>
<feature type="transmembrane region" description="Helical" evidence="1">
    <location>
        <begin position="370"/>
        <end position="388"/>
    </location>
</feature>
<keyword evidence="1" id="KW-0472">Membrane</keyword>
<dbReference type="EMBL" id="JACRTD010000008">
    <property type="protein sequence ID" value="MBC8586089.1"/>
    <property type="molecule type" value="Genomic_DNA"/>
</dbReference>
<gene>
    <name evidence="2" type="ORF">H8705_10895</name>
</gene>
<feature type="transmembrane region" description="Helical" evidence="1">
    <location>
        <begin position="37"/>
        <end position="59"/>
    </location>
</feature>
<feature type="transmembrane region" description="Helical" evidence="1">
    <location>
        <begin position="80"/>
        <end position="97"/>
    </location>
</feature>
<feature type="transmembrane region" description="Helical" evidence="1">
    <location>
        <begin position="139"/>
        <end position="158"/>
    </location>
</feature>
<keyword evidence="1" id="KW-0812">Transmembrane</keyword>
<feature type="transmembrane region" description="Helical" evidence="1">
    <location>
        <begin position="12"/>
        <end position="31"/>
    </location>
</feature>
<accession>A0A926ETJ7</accession>
<evidence type="ECO:0000313" key="2">
    <source>
        <dbReference type="EMBL" id="MBC8586089.1"/>
    </source>
</evidence>
<evidence type="ECO:0000256" key="1">
    <source>
        <dbReference type="SAM" id="Phobius"/>
    </source>
</evidence>
<feature type="transmembrane region" description="Helical" evidence="1">
    <location>
        <begin position="260"/>
        <end position="278"/>
    </location>
</feature>
<feature type="transmembrane region" description="Helical" evidence="1">
    <location>
        <begin position="424"/>
        <end position="443"/>
    </location>
</feature>
<feature type="transmembrane region" description="Helical" evidence="1">
    <location>
        <begin position="455"/>
        <end position="477"/>
    </location>
</feature>
<feature type="transmembrane region" description="Helical" evidence="1">
    <location>
        <begin position="109"/>
        <end position="132"/>
    </location>
</feature>
<sequence>MDKKLKSKIMESLSSVLPITGIVLVLSFTITPMPIGTLMLFLLGAVLLIVGMGFFSLGVDVAMLPLGEGIGVEMTKNRRIGITIIGCFFIGVIITIAEPDLQVLATQVPVPNLTLILTVAVGVGIFLVVALLRILFRIPLAHILLGFYILVFILAYFSPNEFIPVAFDSGGVTTGPITVPFIMALGIGMSMLRSDEHSNEDSFGLVALCSIGPILSVLLLSIFYNISSASYTPFTMPDVTVTTDLSSQFATHLPAYLKEVLVALFPIIFLFLIFQLLTKRFQHHALLRIIIGLGYTYIGLVTFLTGVNVGFMPAGHYLGTALAQSPQKWLLVPLGMLIGYFIVSAEPAVHVLAKQVEELSNGTISQNAMFTCLSVGVACSVGISMLRILAGISIFWFLIPGYIIALSLSFFVPKIYTAIAFDSGGVASGPMTATFLLPFAMGACGGMGGNILTDAFGIVAMVAMTPLIAIQVMGFLYTHKSHTVTRTELARLGALADSIIYYEEEY</sequence>
<feature type="transmembrane region" description="Helical" evidence="1">
    <location>
        <begin position="204"/>
        <end position="226"/>
    </location>
</feature>
<name>A0A926ETJ7_9FIRM</name>